<name>A0AAV1GAB0_XYRNO</name>
<organism evidence="3 4">
    <name type="scientific">Xyrichtys novacula</name>
    <name type="common">Pearly razorfish</name>
    <name type="synonym">Hemipteronotus novacula</name>
    <dbReference type="NCBI Taxonomy" id="13765"/>
    <lineage>
        <taxon>Eukaryota</taxon>
        <taxon>Metazoa</taxon>
        <taxon>Chordata</taxon>
        <taxon>Craniata</taxon>
        <taxon>Vertebrata</taxon>
        <taxon>Euteleostomi</taxon>
        <taxon>Actinopterygii</taxon>
        <taxon>Neopterygii</taxon>
        <taxon>Teleostei</taxon>
        <taxon>Neoteleostei</taxon>
        <taxon>Acanthomorphata</taxon>
        <taxon>Eupercaria</taxon>
        <taxon>Labriformes</taxon>
        <taxon>Labridae</taxon>
        <taxon>Xyrichtys</taxon>
    </lineage>
</organism>
<feature type="domain" description="PiggyBac transposable element-derived protein" evidence="2">
    <location>
        <begin position="1"/>
        <end position="243"/>
    </location>
</feature>
<keyword evidence="1" id="KW-0472">Membrane</keyword>
<dbReference type="Pfam" id="PF13843">
    <property type="entry name" value="DDE_Tnp_1_7"/>
    <property type="match status" value="1"/>
</dbReference>
<gene>
    <name evidence="3" type="ORF">XNOV1_A029851</name>
</gene>
<dbReference type="Proteomes" id="UP001178508">
    <property type="component" value="Chromosome 12"/>
</dbReference>
<keyword evidence="1" id="KW-1133">Transmembrane helix</keyword>
<dbReference type="EMBL" id="OY660875">
    <property type="protein sequence ID" value="CAJ1069796.1"/>
    <property type="molecule type" value="Genomic_DNA"/>
</dbReference>
<evidence type="ECO:0000313" key="3">
    <source>
        <dbReference type="EMBL" id="CAJ1069796.1"/>
    </source>
</evidence>
<reference evidence="3" key="1">
    <citation type="submission" date="2023-08" db="EMBL/GenBank/DDBJ databases">
        <authorList>
            <person name="Alioto T."/>
            <person name="Alioto T."/>
            <person name="Gomez Garrido J."/>
        </authorList>
    </citation>
    <scope>NUCLEOTIDE SEQUENCE</scope>
</reference>
<dbReference type="AlphaFoldDB" id="A0AAV1GAB0"/>
<proteinExistence type="predicted"/>
<keyword evidence="4" id="KW-1185">Reference proteome</keyword>
<keyword evidence="1" id="KW-0812">Transmembrane</keyword>
<evidence type="ECO:0000259" key="2">
    <source>
        <dbReference type="Pfam" id="PF13843"/>
    </source>
</evidence>
<sequence>MSSKRFLNINLAMRFDDKLLRPDRHRRDKMAPIRDLWDRWSSRLPKMFNPGRDICIVEQLVPFRGRCSFRQYMPSKPGKYGLKIWALCDAQTSYAWRLQVYLGKSASAPHERNQGMHVVLELTDELEGHTVTKDNFFTSLPLAEELQKRRMALVGTLKSNKPELPHQLFNTKRREVLSSVFALMYNKTTVSYVPKKRKNVLLLSTRHREPEVQESRKKKPQIILDYNRCKGAVDHLDQVITNHIFILLTGIYLQLLITYCCVIK</sequence>
<protein>
    <submittedName>
        <fullName evidence="3">PREDICTED: piggyBac transposable element-derived protein 4-like, partial</fullName>
    </submittedName>
</protein>
<feature type="transmembrane region" description="Helical" evidence="1">
    <location>
        <begin position="244"/>
        <end position="263"/>
    </location>
</feature>
<accession>A0AAV1GAB0</accession>
<dbReference type="PANTHER" id="PTHR46599:SF6">
    <property type="entry name" value="DUAL SPECIFICITY PHOSPHATASE 26"/>
    <property type="match status" value="1"/>
</dbReference>
<evidence type="ECO:0000313" key="4">
    <source>
        <dbReference type="Proteomes" id="UP001178508"/>
    </source>
</evidence>
<dbReference type="InterPro" id="IPR029526">
    <property type="entry name" value="PGBD"/>
</dbReference>
<evidence type="ECO:0000256" key="1">
    <source>
        <dbReference type="SAM" id="Phobius"/>
    </source>
</evidence>
<dbReference type="PANTHER" id="PTHR46599">
    <property type="entry name" value="PIGGYBAC TRANSPOSABLE ELEMENT-DERIVED PROTEIN 4"/>
    <property type="match status" value="1"/>
</dbReference>